<feature type="signal peptide" evidence="2">
    <location>
        <begin position="1"/>
        <end position="20"/>
    </location>
</feature>
<organism evidence="3 4">
    <name type="scientific">Fusarium acuminatum</name>
    <dbReference type="NCBI Taxonomy" id="5515"/>
    <lineage>
        <taxon>Eukaryota</taxon>
        <taxon>Fungi</taxon>
        <taxon>Dikarya</taxon>
        <taxon>Ascomycota</taxon>
        <taxon>Pezizomycotina</taxon>
        <taxon>Sordariomycetes</taxon>
        <taxon>Hypocreomycetidae</taxon>
        <taxon>Hypocreales</taxon>
        <taxon>Nectriaceae</taxon>
        <taxon>Fusarium</taxon>
        <taxon>Fusarium tricinctum species complex</taxon>
    </lineage>
</organism>
<protein>
    <submittedName>
        <fullName evidence="3">Uncharacterized protein</fullName>
    </submittedName>
</protein>
<dbReference type="EMBL" id="CP151260">
    <property type="protein sequence ID" value="WZH39870.1"/>
    <property type="molecule type" value="Genomic_DNA"/>
</dbReference>
<evidence type="ECO:0000256" key="2">
    <source>
        <dbReference type="SAM" id="SignalP"/>
    </source>
</evidence>
<keyword evidence="2" id="KW-0732">Signal</keyword>
<feature type="compositionally biased region" description="Pro residues" evidence="1">
    <location>
        <begin position="278"/>
        <end position="287"/>
    </location>
</feature>
<keyword evidence="4" id="KW-1185">Reference proteome</keyword>
<feature type="compositionally biased region" description="Polar residues" evidence="1">
    <location>
        <begin position="246"/>
        <end position="267"/>
    </location>
</feature>
<evidence type="ECO:0000256" key="1">
    <source>
        <dbReference type="SAM" id="MobiDB-lite"/>
    </source>
</evidence>
<feature type="region of interest" description="Disordered" evidence="1">
    <location>
        <begin position="134"/>
        <end position="299"/>
    </location>
</feature>
<feature type="chain" id="PRO_5045467701" evidence="2">
    <location>
        <begin position="21"/>
        <end position="364"/>
    </location>
</feature>
<feature type="compositionally biased region" description="Gly residues" evidence="1">
    <location>
        <begin position="54"/>
        <end position="73"/>
    </location>
</feature>
<sequence>MRGFIPLLLALSASYTTTTALPQPRIVLRDTAAGPKYSVVPLEPGNDDPASGDAGSGDGNGSNGSGNSSGGGSNDNDGDGIVTVIQTVTRKPVTQIVTRTEKPSTITAPGKTVTKAVTQAVPTTVSVINMDEGPVTETVTVPHPRPSKSEVSKKSVTTQEPVPTTEKQEPTGQSTSKFSSSAPVVTSQPKPEPQPQPKPQPQPQPQPQPEPESSTTVEPAQSSETPSTTCDTNTVPPAETVAQPPATESSAAGPNPTTLLTLTSQSAGLPEATVLPSPDAPVAPIPPQETFVHDPATQGESWSTAGVPYVPPVAPTTLLTFVITTTTTTSDFENETSEPISSKTQDDGAWHTSYPAWNGSVLAI</sequence>
<feature type="compositionally biased region" description="Pro residues" evidence="1">
    <location>
        <begin position="190"/>
        <end position="210"/>
    </location>
</feature>
<name>A0ABZ2WHV0_9HYPO</name>
<dbReference type="Proteomes" id="UP001489902">
    <property type="component" value="Chromosome 1"/>
</dbReference>
<evidence type="ECO:0000313" key="3">
    <source>
        <dbReference type="EMBL" id="WZH39870.1"/>
    </source>
</evidence>
<accession>A0ABZ2WHV0</accession>
<feature type="compositionally biased region" description="Polar residues" evidence="1">
    <location>
        <begin position="170"/>
        <end position="187"/>
    </location>
</feature>
<evidence type="ECO:0000313" key="4">
    <source>
        <dbReference type="Proteomes" id="UP001489902"/>
    </source>
</evidence>
<feature type="region of interest" description="Disordered" evidence="1">
    <location>
        <begin position="38"/>
        <end position="80"/>
    </location>
</feature>
<feature type="compositionally biased region" description="Polar residues" evidence="1">
    <location>
        <begin position="213"/>
        <end position="235"/>
    </location>
</feature>
<proteinExistence type="predicted"/>
<gene>
    <name evidence="3" type="ORF">QYS62_000796</name>
</gene>
<reference evidence="3 4" key="1">
    <citation type="submission" date="2024-04" db="EMBL/GenBank/DDBJ databases">
        <title>Complete genome sequence of Fusarium acuminatum.</title>
        <authorList>
            <person name="Lan B."/>
        </authorList>
    </citation>
    <scope>NUCLEOTIDE SEQUENCE [LARGE SCALE GENOMIC DNA]</scope>
    <source>
        <strain evidence="3">1A</strain>
    </source>
</reference>